<name>A0A7T8V7T2_BROLO</name>
<evidence type="ECO:0000256" key="11">
    <source>
        <dbReference type="ARBA" id="ARBA00023027"/>
    </source>
</evidence>
<dbReference type="GO" id="GO:0031966">
    <property type="term" value="C:mitochondrial membrane"/>
    <property type="evidence" value="ECO:0007669"/>
    <property type="project" value="UniProtKB-SubCell"/>
</dbReference>
<keyword evidence="8" id="KW-1278">Translocase</keyword>
<evidence type="ECO:0000256" key="12">
    <source>
        <dbReference type="ARBA" id="ARBA00023128"/>
    </source>
</evidence>
<keyword evidence="6" id="KW-0679">Respiratory chain</keyword>
<dbReference type="EMBL" id="MN052901">
    <property type="protein sequence ID" value="QQQ89060.1"/>
    <property type="molecule type" value="Genomic_DNA"/>
</dbReference>
<evidence type="ECO:0000256" key="2">
    <source>
        <dbReference type="ARBA" id="ARBA00005698"/>
    </source>
</evidence>
<keyword evidence="12 17" id="KW-0496">Mitochondrion</keyword>
<dbReference type="GeneID" id="63383715"/>
<evidence type="ECO:0000256" key="6">
    <source>
        <dbReference type="ARBA" id="ARBA00022660"/>
    </source>
</evidence>
<keyword evidence="7 16" id="KW-0812">Transmembrane</keyword>
<keyword evidence="5" id="KW-0813">Transport</keyword>
<evidence type="ECO:0000256" key="15">
    <source>
        <dbReference type="ARBA" id="ARBA00049551"/>
    </source>
</evidence>
<evidence type="ECO:0000256" key="7">
    <source>
        <dbReference type="ARBA" id="ARBA00022692"/>
    </source>
</evidence>
<feature type="transmembrane region" description="Helical" evidence="16">
    <location>
        <begin position="46"/>
        <end position="69"/>
    </location>
</feature>
<keyword evidence="11" id="KW-0520">NAD</keyword>
<feature type="transmembrane region" description="Helical" evidence="16">
    <location>
        <begin position="81"/>
        <end position="104"/>
    </location>
</feature>
<evidence type="ECO:0000256" key="13">
    <source>
        <dbReference type="ARBA" id="ARBA00023136"/>
    </source>
</evidence>
<keyword evidence="13 16" id="KW-0472">Membrane</keyword>
<geneLocation type="mitochondrion" evidence="17"/>
<organism evidence="17">
    <name type="scientific">Brontispa longissima</name>
    <name type="common">Coconut leaf beetle</name>
    <name type="synonym">Coconut hispine beetle</name>
    <dbReference type="NCBI Taxonomy" id="111217"/>
    <lineage>
        <taxon>Eukaryota</taxon>
        <taxon>Metazoa</taxon>
        <taxon>Ecdysozoa</taxon>
        <taxon>Arthropoda</taxon>
        <taxon>Hexapoda</taxon>
        <taxon>Insecta</taxon>
        <taxon>Pterygota</taxon>
        <taxon>Neoptera</taxon>
        <taxon>Endopterygota</taxon>
        <taxon>Coleoptera</taxon>
        <taxon>Polyphaga</taxon>
        <taxon>Cucujiformia</taxon>
        <taxon>Chrysomeloidea</taxon>
        <taxon>Chrysomelidae</taxon>
        <taxon>Cassidinae</taxon>
        <taxon>Brontispa</taxon>
    </lineage>
</organism>
<reference evidence="17" key="1">
    <citation type="journal article" date="2020" name="Mitochondrial DNA Part B Resour">
        <title>Complete mitochondrial genome of coconut hispine beetle Brontispa longissima (Coleoptera: Chrysomelidae: Cassidinae).</title>
        <authorList>
            <person name="Meng R."/>
            <person name="Ao S."/>
            <person name="Xu W."/>
            <person name="Lv B."/>
            <person name="Cai B."/>
        </authorList>
    </citation>
    <scope>NUCLEOTIDE SEQUENCE</scope>
</reference>
<keyword evidence="10 16" id="KW-1133">Transmembrane helix</keyword>
<evidence type="ECO:0000256" key="5">
    <source>
        <dbReference type="ARBA" id="ARBA00022448"/>
    </source>
</evidence>
<evidence type="ECO:0000313" key="17">
    <source>
        <dbReference type="EMBL" id="QQQ89060.1"/>
    </source>
</evidence>
<comment type="subcellular location">
    <subcellularLocation>
        <location evidence="1">Mitochondrion membrane</location>
        <topology evidence="1">Multi-pass membrane protein</topology>
    </subcellularLocation>
</comment>
<dbReference type="AlphaFoldDB" id="A0A7T8V7T2"/>
<evidence type="ECO:0000256" key="4">
    <source>
        <dbReference type="ARBA" id="ARBA00021095"/>
    </source>
</evidence>
<evidence type="ECO:0000256" key="16">
    <source>
        <dbReference type="SAM" id="Phobius"/>
    </source>
</evidence>
<protein>
    <recommendedName>
        <fullName evidence="4">NADH-ubiquinone oxidoreductase chain 6</fullName>
        <ecNumber evidence="3">7.1.1.2</ecNumber>
    </recommendedName>
    <alternativeName>
        <fullName evidence="14">NADH dehydrogenase subunit 6</fullName>
    </alternativeName>
</protein>
<accession>A0A7T8V7T2</accession>
<dbReference type="EC" id="7.1.1.2" evidence="3"/>
<evidence type="ECO:0000256" key="10">
    <source>
        <dbReference type="ARBA" id="ARBA00022989"/>
    </source>
</evidence>
<comment type="similarity">
    <text evidence="2">Belongs to the complex I subunit 6 family.</text>
</comment>
<evidence type="ECO:0000256" key="14">
    <source>
        <dbReference type="ARBA" id="ARBA00031019"/>
    </source>
</evidence>
<feature type="transmembrane region" description="Helical" evidence="16">
    <location>
        <begin position="21"/>
        <end position="40"/>
    </location>
</feature>
<feature type="transmembrane region" description="Helical" evidence="16">
    <location>
        <begin position="124"/>
        <end position="147"/>
    </location>
</feature>
<dbReference type="InterPro" id="IPR050269">
    <property type="entry name" value="ComplexI_Subunit6"/>
</dbReference>
<evidence type="ECO:0000256" key="9">
    <source>
        <dbReference type="ARBA" id="ARBA00022982"/>
    </source>
</evidence>
<sequence>MTLTILTSWMTLNLLMFNHPINMMLTIITQTILISLISSLMMKIQWFSYILFLVMIGGMLIIFMYMTNVASNEKFPKMKNLFFLASIPFALLSLLTLTDKFWMFTEINFKSSNLLELSFKKNSMYSPLSTMMILIMVYLLITMIMVVKLTQTNMGPLRQNN</sequence>
<dbReference type="CTD" id="4541"/>
<dbReference type="GO" id="GO:0008137">
    <property type="term" value="F:NADH dehydrogenase (ubiquinone) activity"/>
    <property type="evidence" value="ECO:0007669"/>
    <property type="project" value="UniProtKB-EC"/>
</dbReference>
<keyword evidence="9" id="KW-0249">Electron transport</keyword>
<dbReference type="PANTHER" id="PTHR11435">
    <property type="entry name" value="NADH UBIQUINONE OXIDOREDUCTASE SUBUNIT ND6"/>
    <property type="match status" value="1"/>
</dbReference>
<proteinExistence type="inferred from homology"/>
<gene>
    <name evidence="17" type="primary">ND6</name>
</gene>
<evidence type="ECO:0000256" key="8">
    <source>
        <dbReference type="ARBA" id="ARBA00022967"/>
    </source>
</evidence>
<evidence type="ECO:0000256" key="1">
    <source>
        <dbReference type="ARBA" id="ARBA00004225"/>
    </source>
</evidence>
<dbReference type="RefSeq" id="YP_010035832.1">
    <property type="nucleotide sequence ID" value="NC_053935.1"/>
</dbReference>
<comment type="catalytic activity">
    <reaction evidence="15">
        <text>a ubiquinone + NADH + 5 H(+)(in) = a ubiquinol + NAD(+) + 4 H(+)(out)</text>
        <dbReference type="Rhea" id="RHEA:29091"/>
        <dbReference type="Rhea" id="RHEA-COMP:9565"/>
        <dbReference type="Rhea" id="RHEA-COMP:9566"/>
        <dbReference type="ChEBI" id="CHEBI:15378"/>
        <dbReference type="ChEBI" id="CHEBI:16389"/>
        <dbReference type="ChEBI" id="CHEBI:17976"/>
        <dbReference type="ChEBI" id="CHEBI:57540"/>
        <dbReference type="ChEBI" id="CHEBI:57945"/>
        <dbReference type="EC" id="7.1.1.2"/>
    </reaction>
</comment>
<evidence type="ECO:0000256" key="3">
    <source>
        <dbReference type="ARBA" id="ARBA00012944"/>
    </source>
</evidence>
<dbReference type="PANTHER" id="PTHR11435:SF1">
    <property type="entry name" value="NADH-UBIQUINONE OXIDOREDUCTASE CHAIN 6"/>
    <property type="match status" value="1"/>
</dbReference>